<gene>
    <name evidence="1" type="ORF">FZC84_07575</name>
</gene>
<proteinExistence type="predicted"/>
<dbReference type="AlphaFoldDB" id="A0A5D4MG05"/>
<dbReference type="RefSeq" id="WP_148953447.1">
    <property type="nucleotide sequence ID" value="NZ_VTEG01000003.1"/>
</dbReference>
<dbReference type="InterPro" id="IPR019618">
    <property type="entry name" value="Spore_germination_GerPA"/>
</dbReference>
<dbReference type="Proteomes" id="UP000325182">
    <property type="component" value="Unassembled WGS sequence"/>
</dbReference>
<comment type="caution">
    <text evidence="1">The sequence shown here is derived from an EMBL/GenBank/DDBJ whole genome shotgun (WGS) entry which is preliminary data.</text>
</comment>
<reference evidence="1 2" key="1">
    <citation type="submission" date="2019-08" db="EMBL/GenBank/DDBJ databases">
        <title>Bacillus genomes from the desert of Cuatro Cienegas, Coahuila.</title>
        <authorList>
            <person name="Olmedo-Alvarez G."/>
        </authorList>
    </citation>
    <scope>NUCLEOTIDE SEQUENCE [LARGE SCALE GENOMIC DNA]</scope>
    <source>
        <strain evidence="1 2">CH128b_4D</strain>
    </source>
</reference>
<evidence type="ECO:0000313" key="2">
    <source>
        <dbReference type="Proteomes" id="UP000325182"/>
    </source>
</evidence>
<sequence length="78" mass="8058">MPCFIKSVYIKEISGGEVIFGGPIYQSPISSSKSTTGPGSGNIGPFQITNTGFSSTTAIPVEIPGSSSGHPFNFFNPS</sequence>
<dbReference type="EMBL" id="VTEG01000003">
    <property type="protein sequence ID" value="TYS00389.1"/>
    <property type="molecule type" value="Genomic_DNA"/>
</dbReference>
<dbReference type="Pfam" id="PF10676">
    <property type="entry name" value="gerPA"/>
    <property type="match status" value="1"/>
</dbReference>
<evidence type="ECO:0000313" key="1">
    <source>
        <dbReference type="EMBL" id="TYS00389.1"/>
    </source>
</evidence>
<name>A0A5D4MG05_9BACI</name>
<accession>A0A5D4MG05</accession>
<protein>
    <submittedName>
        <fullName evidence="1">Spore germination protein</fullName>
    </submittedName>
</protein>
<organism evidence="1 2">
    <name type="scientific">Rossellomorea vietnamensis</name>
    <dbReference type="NCBI Taxonomy" id="218284"/>
    <lineage>
        <taxon>Bacteria</taxon>
        <taxon>Bacillati</taxon>
        <taxon>Bacillota</taxon>
        <taxon>Bacilli</taxon>
        <taxon>Bacillales</taxon>
        <taxon>Bacillaceae</taxon>
        <taxon>Rossellomorea</taxon>
    </lineage>
</organism>